<evidence type="ECO:0000313" key="2">
    <source>
        <dbReference type="EMBL" id="MFC3672196.1"/>
    </source>
</evidence>
<evidence type="ECO:0000313" key="3">
    <source>
        <dbReference type="Proteomes" id="UP001595683"/>
    </source>
</evidence>
<organism evidence="2 3">
    <name type="scientific">Novosphingobium pokkalii</name>
    <dbReference type="NCBI Taxonomy" id="1770194"/>
    <lineage>
        <taxon>Bacteria</taxon>
        <taxon>Pseudomonadati</taxon>
        <taxon>Pseudomonadota</taxon>
        <taxon>Alphaproteobacteria</taxon>
        <taxon>Sphingomonadales</taxon>
        <taxon>Sphingomonadaceae</taxon>
        <taxon>Novosphingobium</taxon>
    </lineage>
</organism>
<feature type="transmembrane region" description="Helical" evidence="1">
    <location>
        <begin position="45"/>
        <end position="66"/>
    </location>
</feature>
<feature type="transmembrane region" description="Helical" evidence="1">
    <location>
        <begin position="72"/>
        <end position="91"/>
    </location>
</feature>
<keyword evidence="3" id="KW-1185">Reference proteome</keyword>
<dbReference type="EMBL" id="JBHRYE010000020">
    <property type="protein sequence ID" value="MFC3672196.1"/>
    <property type="molecule type" value="Genomic_DNA"/>
</dbReference>
<keyword evidence="1" id="KW-1133">Transmembrane helix</keyword>
<evidence type="ECO:0000256" key="1">
    <source>
        <dbReference type="SAM" id="Phobius"/>
    </source>
</evidence>
<reference evidence="3" key="1">
    <citation type="journal article" date="2019" name="Int. J. Syst. Evol. Microbiol.">
        <title>The Global Catalogue of Microorganisms (GCM) 10K type strain sequencing project: providing services to taxonomists for standard genome sequencing and annotation.</title>
        <authorList>
            <consortium name="The Broad Institute Genomics Platform"/>
            <consortium name="The Broad Institute Genome Sequencing Center for Infectious Disease"/>
            <person name="Wu L."/>
            <person name="Ma J."/>
        </authorList>
    </citation>
    <scope>NUCLEOTIDE SEQUENCE [LARGE SCALE GENOMIC DNA]</scope>
    <source>
        <strain evidence="3">KCTC 42224</strain>
    </source>
</reference>
<dbReference type="Proteomes" id="UP001595683">
    <property type="component" value="Unassembled WGS sequence"/>
</dbReference>
<sequence>MTTSRSDQILREARASLAHQRAGGRRRSIGARSAEIKRQHVAKKAARMAMAVGVVLLAAMAVGLVIDGIGLLGLLLTVLAVIGVLGFFATYPRLKVPDLATINRGDVRTMVGRTQLWLEAQAPALPAPAVRLVDQIGAQLDGLGVQLEGIDTGQPAVAEVRSLVGEHLPGMVEAWRRIPAHLRQEQRGGRNADQQLADGLAKISGEIDQITRQLAAGDIDALAIRGRYLDYRYGDALEGAPELAPPVEKK</sequence>
<protein>
    <recommendedName>
        <fullName evidence="4">5-bromo-4-chloroindolyl phosphate hydrolysis protein</fullName>
    </recommendedName>
</protein>
<accession>A0ABV7V696</accession>
<proteinExistence type="predicted"/>
<evidence type="ECO:0008006" key="4">
    <source>
        <dbReference type="Google" id="ProtNLM"/>
    </source>
</evidence>
<dbReference type="RefSeq" id="WP_191325592.1">
    <property type="nucleotide sequence ID" value="NZ_BMZP01000019.1"/>
</dbReference>
<keyword evidence="1" id="KW-0472">Membrane</keyword>
<name>A0ABV7V696_9SPHN</name>
<gene>
    <name evidence="2" type="ORF">ACFOOT_12270</name>
</gene>
<comment type="caution">
    <text evidence="2">The sequence shown here is derived from an EMBL/GenBank/DDBJ whole genome shotgun (WGS) entry which is preliminary data.</text>
</comment>
<keyword evidence="1" id="KW-0812">Transmembrane</keyword>